<evidence type="ECO:0000256" key="4">
    <source>
        <dbReference type="PROSITE-ProRule" id="PRU00169"/>
    </source>
</evidence>
<protein>
    <submittedName>
        <fullName evidence="8">Hybrid signal transduction histidine kinase dhkG</fullName>
    </submittedName>
</protein>
<dbReference type="SUPFAM" id="SSF47384">
    <property type="entry name" value="Homodimeric domain of signal transducing histidine kinase"/>
    <property type="match status" value="1"/>
</dbReference>
<dbReference type="SUPFAM" id="SSF56112">
    <property type="entry name" value="Protein kinase-like (PK-like)"/>
    <property type="match status" value="1"/>
</dbReference>
<evidence type="ECO:0000313" key="8">
    <source>
        <dbReference type="EMBL" id="KAL0486071.1"/>
    </source>
</evidence>
<dbReference type="InterPro" id="IPR000719">
    <property type="entry name" value="Prot_kinase_dom"/>
</dbReference>
<sequence>MNSHIIHGLKVIKTINSGRNSVVFKCYDGDSSNTVIMKTKPKSNSKRSCRQLKREFNIGLQACKNSTNIIHYLKIVEEDESIAIIKEDVGEATPLSLKIPKGGCAIPTFIDIAIQCAVAIRDSHNNGVIHKDVKPANFVKGRVFLTDFGSATRLQEEFELPTTNLQKIYGTLAYLSPEQTGRINRKIDYRTDFYSLGVLFYQMLTGRLPFTSNDVVEIIHCHVAVEPEPLPQKIPSVIQQIVLKLMRKDASERYQSCKALIADLIQCQKTMFDNNQGAQEVPIFPIAQDDYFERFYMPTRLYGRNHEVSELVHLFERLGNDAKSQLVLLSGYSGVGKTSTVREVLKPVQLRQGYYTSGKFDQLDRNTRYSAIIDALQGLTKQLLTEGESRVKEWKNRLLRSVGENGRLIIDLVPEVEIIIGSQPDVPMVTLTESKNRFEVLLTNFINGLSGTGVPLVIFLDDLQWADRESINMIFSLIKNTTNVLFIGAYRSNEVDDSHPIMKLEELPCKTIEVKPLSEQSVSEWLCDTLRCDSNHKEMLELSSLVYEHTLGNPLFVRLFLSSLFDENLLVRDGRNWSWDIHKIKMQNISSGVIPLLTYAIEQYDQETIEVLKYASCIGNHFDMSVLEAALDKSEDVIVQNLHSVFNAGLMTYVNGQIHFNHDRVQEAAYKKTTEFERSIINYTIGTRWKKMHRGDKMDDNLLKIIEHLNKGRSVLFDNKSLSESIDSRSIQDQLQDLIILNAEAGKINLVATAYTAAAHNFCEGLKCLESLSLSESDRWEKYHDRCFSMHHDLATAYYSMGDFSKMDEITDAMATHGQGRLELGKTCQLRLTKEIAIIRKDVALSLGADYLKQYFNIDVPRDHAICGEIYAQNTYLIKKRLDVLRNSETNQVDLAPLLIPPSDEIVLLCSIFGSLTTLLFVTDQILFPAACSVFVKTILDHPLTPEFAPLLSFFSFIILCDGDYETTRELVQIASHCVNHVFMDAPVECTKSLHLITLLVQHWFDPIRDVVAESHRVRSAAFRCGETMYACFTAAVICPGSIFMGKNISQCKKEANHGLNLADKYQIIPAVEMTNIITSILKELAGEYPNFENDFNQLINQSKNGNAVAVGLVFELMTQFILNNEYDPFAYGGDVMAYASSMLDVVKRVDEKIAFAKTFYSAAYQVWFSLLTQIRVLRALDRYNMRDDPLATELRACIRSHEQQLEIWNKYCPSNFSNKLYLAKAEICAYVDNKRWVAMDFYQLAINASNEQNFTHELAIAYELEANYLYHLKSDRFADVSLKSAHNCYIEWGAYKKAKLLAHQFPFLGYILEEGIPCTPSTSISNPSFIEELPTVDHMSLAHYDLDNILKASQIISSNIDVDKLLLQIMNIIVQTSGASRGSIIIDKYVQVQYLSEHSNNVCNIPIDEWTMGSRNIVNRVIDLKSTVVSGCAYKQDDLYNDSYVLNNSIKSLLCMPVIHQKQLIAILYLENNMATDCFKNHTVNLLNILCTQIAISLTNARSVLARVQVVKELAEAEASRDQEQQYRIKQEEFVDRICHEIRNPIQGLLGNCEIIYDSIDRIQQSNYDQEKTKEMLSVVMTSASSIQVCGKYQKVITDDVLTLSKLEFSRVKINEKPMMPIVLLTNVIQMFEGDVSAKNIFLNLNVPSKMRQLVVCADYNRISQVLINLNAIKFTTYGGVTITCEHKILEDQQIRLEFSVIDSGTGISQQDQALVFDRFVQGSHNNNGEYSGSGLGLCISKMLTELMGGGIWITSKLGEGSTFFFTIICSSSSDGVLLDNKQQQHDELTQEANQQEWVPSRKFKVLVVEDNLINQRVIVRMLDALGCTCDTASNGVEGLEKATSNSYDIIFMDVKMPKMDGYECTSRIRELEKNKGEGSATVIVGLSGNARQEYHEQGIESGMNSYLTKPVRKKDLEIVLKNLEI</sequence>
<feature type="domain" description="Response regulatory" evidence="7">
    <location>
        <begin position="1806"/>
        <end position="1926"/>
    </location>
</feature>
<evidence type="ECO:0000256" key="1">
    <source>
        <dbReference type="ARBA" id="ARBA00022553"/>
    </source>
</evidence>
<dbReference type="Gene3D" id="3.40.50.300">
    <property type="entry name" value="P-loop containing nucleotide triphosphate hydrolases"/>
    <property type="match status" value="1"/>
</dbReference>
<dbReference type="SUPFAM" id="SSF55874">
    <property type="entry name" value="ATPase domain of HSP90 chaperone/DNA topoisomerase II/histidine kinase"/>
    <property type="match status" value="1"/>
</dbReference>
<evidence type="ECO:0000259" key="6">
    <source>
        <dbReference type="PROSITE" id="PS50109"/>
    </source>
</evidence>
<dbReference type="InterPro" id="IPR029016">
    <property type="entry name" value="GAF-like_dom_sf"/>
</dbReference>
<dbReference type="Pfam" id="PF01590">
    <property type="entry name" value="GAF"/>
    <property type="match status" value="1"/>
</dbReference>
<dbReference type="SMART" id="SM00388">
    <property type="entry name" value="HisKA"/>
    <property type="match status" value="1"/>
</dbReference>
<dbReference type="Pfam" id="PF00512">
    <property type="entry name" value="HisKA"/>
    <property type="match status" value="1"/>
</dbReference>
<accession>A0AAW2Z8D9</accession>
<keyword evidence="9" id="KW-1185">Reference proteome</keyword>
<feature type="modified residue" description="4-aspartylphosphate" evidence="4">
    <location>
        <position position="1855"/>
    </location>
</feature>
<evidence type="ECO:0000259" key="7">
    <source>
        <dbReference type="PROSITE" id="PS50110"/>
    </source>
</evidence>
<dbReference type="InterPro" id="IPR053159">
    <property type="entry name" value="Hybrid_Histidine_Kinase"/>
</dbReference>
<dbReference type="PANTHER" id="PTHR43642">
    <property type="entry name" value="HYBRID SIGNAL TRANSDUCTION HISTIDINE KINASE G"/>
    <property type="match status" value="1"/>
</dbReference>
<gene>
    <name evidence="8" type="ORF">AKO1_001722</name>
</gene>
<dbReference type="CDD" id="cd16922">
    <property type="entry name" value="HATPase_EvgS-ArcB-TorS-like"/>
    <property type="match status" value="1"/>
</dbReference>
<dbReference type="InterPro" id="IPR003661">
    <property type="entry name" value="HisK_dim/P_dom"/>
</dbReference>
<dbReference type="PROSITE" id="PS50109">
    <property type="entry name" value="HIS_KIN"/>
    <property type="match status" value="1"/>
</dbReference>
<dbReference type="SMART" id="SM00387">
    <property type="entry name" value="HATPase_c"/>
    <property type="match status" value="1"/>
</dbReference>
<dbReference type="Gene3D" id="1.10.287.130">
    <property type="match status" value="1"/>
</dbReference>
<evidence type="ECO:0000256" key="2">
    <source>
        <dbReference type="ARBA" id="ARBA00022679"/>
    </source>
</evidence>
<dbReference type="SUPFAM" id="SSF52540">
    <property type="entry name" value="P-loop containing nucleoside triphosphate hydrolases"/>
    <property type="match status" value="1"/>
</dbReference>
<dbReference type="InterPro" id="IPR005467">
    <property type="entry name" value="His_kinase_dom"/>
</dbReference>
<reference evidence="8 9" key="1">
    <citation type="submission" date="2024-03" db="EMBL/GenBank/DDBJ databases">
        <title>The Acrasis kona genome and developmental transcriptomes reveal deep origins of eukaryotic multicellular pathways.</title>
        <authorList>
            <person name="Sheikh S."/>
            <person name="Fu C.-J."/>
            <person name="Brown M.W."/>
            <person name="Baldauf S.L."/>
        </authorList>
    </citation>
    <scope>NUCLEOTIDE SEQUENCE [LARGE SCALE GENOMIC DNA]</scope>
    <source>
        <strain evidence="8 9">ATCC MYA-3509</strain>
    </source>
</reference>
<dbReference type="InterPro" id="IPR036097">
    <property type="entry name" value="HisK_dim/P_sf"/>
</dbReference>
<dbReference type="InterPro" id="IPR027417">
    <property type="entry name" value="P-loop_NTPase"/>
</dbReference>
<dbReference type="SMART" id="SM00220">
    <property type="entry name" value="S_TKc"/>
    <property type="match status" value="1"/>
</dbReference>
<dbReference type="SMART" id="SM00448">
    <property type="entry name" value="REC"/>
    <property type="match status" value="1"/>
</dbReference>
<dbReference type="PANTHER" id="PTHR43642:SF1">
    <property type="entry name" value="HYBRID SIGNAL TRANSDUCTION HISTIDINE KINASE G"/>
    <property type="match status" value="1"/>
</dbReference>
<dbReference type="InterPro" id="IPR001789">
    <property type="entry name" value="Sig_transdc_resp-reg_receiver"/>
</dbReference>
<comment type="caution">
    <text evidence="8">The sequence shown here is derived from an EMBL/GenBank/DDBJ whole genome shotgun (WGS) entry which is preliminary data.</text>
</comment>
<dbReference type="SMART" id="SM00065">
    <property type="entry name" value="GAF"/>
    <property type="match status" value="1"/>
</dbReference>
<dbReference type="PROSITE" id="PS50011">
    <property type="entry name" value="PROTEIN_KINASE_DOM"/>
    <property type="match status" value="1"/>
</dbReference>
<dbReference type="InterPro" id="IPR003594">
    <property type="entry name" value="HATPase_dom"/>
</dbReference>
<dbReference type="Pfam" id="PF13191">
    <property type="entry name" value="AAA_16"/>
    <property type="match status" value="1"/>
</dbReference>
<dbReference type="Gene3D" id="1.10.510.10">
    <property type="entry name" value="Transferase(Phosphotransferase) domain 1"/>
    <property type="match status" value="1"/>
</dbReference>
<dbReference type="CDD" id="cd14014">
    <property type="entry name" value="STKc_PknB_like"/>
    <property type="match status" value="1"/>
</dbReference>
<evidence type="ECO:0000256" key="3">
    <source>
        <dbReference type="ARBA" id="ARBA00022777"/>
    </source>
</evidence>
<dbReference type="PROSITE" id="PS50110">
    <property type="entry name" value="RESPONSE_REGULATORY"/>
    <property type="match status" value="1"/>
</dbReference>
<dbReference type="InterPro" id="IPR003018">
    <property type="entry name" value="GAF"/>
</dbReference>
<dbReference type="GO" id="GO:0005524">
    <property type="term" value="F:ATP binding"/>
    <property type="evidence" value="ECO:0007669"/>
    <property type="project" value="InterPro"/>
</dbReference>
<dbReference type="Pfam" id="PF00072">
    <property type="entry name" value="Response_reg"/>
    <property type="match status" value="1"/>
</dbReference>
<organism evidence="8 9">
    <name type="scientific">Acrasis kona</name>
    <dbReference type="NCBI Taxonomy" id="1008807"/>
    <lineage>
        <taxon>Eukaryota</taxon>
        <taxon>Discoba</taxon>
        <taxon>Heterolobosea</taxon>
        <taxon>Tetramitia</taxon>
        <taxon>Eutetramitia</taxon>
        <taxon>Acrasidae</taxon>
        <taxon>Acrasis</taxon>
    </lineage>
</organism>
<keyword evidence="1 4" id="KW-0597">Phosphoprotein</keyword>
<dbReference type="Gene3D" id="3.30.200.20">
    <property type="entry name" value="Phosphorylase Kinase, domain 1"/>
    <property type="match status" value="1"/>
</dbReference>
<dbReference type="InterPro" id="IPR004358">
    <property type="entry name" value="Sig_transdc_His_kin-like_C"/>
</dbReference>
<dbReference type="InterPro" id="IPR011006">
    <property type="entry name" value="CheY-like_superfamily"/>
</dbReference>
<dbReference type="Pfam" id="PF00069">
    <property type="entry name" value="Pkinase"/>
    <property type="match status" value="1"/>
</dbReference>
<dbReference type="InterPro" id="IPR041664">
    <property type="entry name" value="AAA_16"/>
</dbReference>
<evidence type="ECO:0000259" key="5">
    <source>
        <dbReference type="PROSITE" id="PS50011"/>
    </source>
</evidence>
<dbReference type="InterPro" id="IPR036890">
    <property type="entry name" value="HATPase_C_sf"/>
</dbReference>
<dbReference type="CDD" id="cd17546">
    <property type="entry name" value="REC_hyHK_CKI1_RcsC-like"/>
    <property type="match status" value="1"/>
</dbReference>
<dbReference type="SUPFAM" id="SSF52172">
    <property type="entry name" value="CheY-like"/>
    <property type="match status" value="1"/>
</dbReference>
<keyword evidence="2" id="KW-0808">Transferase</keyword>
<keyword evidence="3 8" id="KW-0418">Kinase</keyword>
<dbReference type="GO" id="GO:0000155">
    <property type="term" value="F:phosphorelay sensor kinase activity"/>
    <property type="evidence" value="ECO:0007669"/>
    <property type="project" value="InterPro"/>
</dbReference>
<evidence type="ECO:0000313" key="9">
    <source>
        <dbReference type="Proteomes" id="UP001431209"/>
    </source>
</evidence>
<dbReference type="CDD" id="cd00082">
    <property type="entry name" value="HisKA"/>
    <property type="match status" value="1"/>
</dbReference>
<dbReference type="InterPro" id="IPR011009">
    <property type="entry name" value="Kinase-like_dom_sf"/>
</dbReference>
<dbReference type="EMBL" id="JAOPGA020001200">
    <property type="protein sequence ID" value="KAL0486071.1"/>
    <property type="molecule type" value="Genomic_DNA"/>
</dbReference>
<proteinExistence type="predicted"/>
<dbReference type="Gene3D" id="3.30.450.40">
    <property type="match status" value="1"/>
</dbReference>
<feature type="domain" description="Protein kinase" evidence="5">
    <location>
        <begin position="9"/>
        <end position="265"/>
    </location>
</feature>
<dbReference type="Pfam" id="PF02518">
    <property type="entry name" value="HATPase_c"/>
    <property type="match status" value="1"/>
</dbReference>
<dbReference type="PRINTS" id="PR00344">
    <property type="entry name" value="BCTRLSENSOR"/>
</dbReference>
<dbReference type="Gene3D" id="3.30.565.10">
    <property type="entry name" value="Histidine kinase-like ATPase, C-terminal domain"/>
    <property type="match status" value="1"/>
</dbReference>
<dbReference type="SUPFAM" id="SSF55781">
    <property type="entry name" value="GAF domain-like"/>
    <property type="match status" value="1"/>
</dbReference>
<name>A0AAW2Z8D9_9EUKA</name>
<feature type="domain" description="Histidine kinase" evidence="6">
    <location>
        <begin position="1538"/>
        <end position="1773"/>
    </location>
</feature>
<dbReference type="Proteomes" id="UP001431209">
    <property type="component" value="Unassembled WGS sequence"/>
</dbReference>
<dbReference type="Gene3D" id="3.40.50.2300">
    <property type="match status" value="1"/>
</dbReference>